<evidence type="ECO:0000313" key="2">
    <source>
        <dbReference type="Proteomes" id="UP000270291"/>
    </source>
</evidence>
<protein>
    <submittedName>
        <fullName evidence="1">T9SS C-terminal target domain-containing protein</fullName>
    </submittedName>
</protein>
<organism evidence="1 2">
    <name type="scientific">Hymenobacter perfusus</name>
    <dbReference type="NCBI Taxonomy" id="1236770"/>
    <lineage>
        <taxon>Bacteria</taxon>
        <taxon>Pseudomonadati</taxon>
        <taxon>Bacteroidota</taxon>
        <taxon>Cytophagia</taxon>
        <taxon>Cytophagales</taxon>
        <taxon>Hymenobacteraceae</taxon>
        <taxon>Hymenobacter</taxon>
    </lineage>
</organism>
<comment type="caution">
    <text evidence="1">The sequence shown here is derived from an EMBL/GenBank/DDBJ whole genome shotgun (WGS) entry which is preliminary data.</text>
</comment>
<dbReference type="AlphaFoldDB" id="A0A3R9UYH9"/>
<proteinExistence type="predicted"/>
<dbReference type="OrthoDB" id="863625at2"/>
<evidence type="ECO:0000313" key="1">
    <source>
        <dbReference type="EMBL" id="RSK42854.1"/>
    </source>
</evidence>
<sequence length="1182" mass="117899">MKHTYSRAAHAAYAHSMVLAGHLFLLVALLLPWGARAQTWSAAGIGSSSQTNGTSITQATAVDADGNVFVTGSFTGQVGFGSTVLSSSVGGEDLFVAKYVPATATWAWAQSGGGTSFDQGLGIAVSGGNVYVTGFITNNTANASDVRFGGTDPTTSTVVQHGASSTNSQDLVVAKYTDNGPSATLGWTQVGGGTSDFDQGNGIAVSGSSVYVTGAIVNNTANTNMVLFGGTGTTAGTVQQNGASTSSTLDLVVAKYTDNGATTTLGWTQVGGGISSDQGNGIAVSGTSVYVTGYIINSTTNANTVRFGGTGTTAGTVQQNGASTSSTLDLVVAKYTDNGTTATLRWTQVGGGTNDDRGQGIAVSGTSVYVTGFIRNTTTNTNMVRFGGTGTTAGTVQQNGASTGNASDLVVVKYTDNGATATLRWTQVGGGTNGDQGLGIAVSGSSVYVTGYILNNIANASTVRFGGTGTTAGTVQQNGASTSNSVDLVVAKYTDNGATATLRWTQVGGGTTFDQGQGIAVSGSSVYVAGYVGATSVANFGAATGTPLLGTASRRAVLATLTDNASAGPWQTLAATANGGTSQTRATAVDADGNVFVTGSFTGQVAFGSTVLSSVGSEDLFVAKYVPATATWAWAQSGGGTGNDLGLGVAVSGTSVYVTGYIINSTVNTSGVLFGGTGTTAGTVVQHGASGSDSQDLVVVKYTDNGTSATLGWTQVGGGTSNDQGLGIAVSGGNVYVTGYITNTTTNTNLVRFGGTGTTAGTVVQHGASSTNSQDLVVAEYTDNGTTATLGWTQVGGGTSNDQGLGIAVSGSSVYVTGYITNTTTNTNLVRFGGTGTTAGTVVQHGASSTNSQDLVVAEYTDNGTTATLGWTQVGGGTGTDLGLGIAVSGSSVYVTGYIRNTTGNTSGVLFGGTGTTAGTVQVNGATATSSSDLVVVKYTDNGTTATLGWTQVGGGTGTDLGLGIAVSGTRVYVTGYIRPSATFGSFTIANPDGDANFLGELLDAAPLPVELTQFTAAPEGTQAVRLAWATASEVNSAAFEVERSPDGHTFGAVGTVAAAGRSTASRRYTLLDAALPTGAVVLYYRLRQVDADGTFSYSPVRVVTRTSVATLQLYPNPTTGAAMLTGAAPSTAITVLDALGRPVLRATADATGTARLGLPAGQPAGMYLVRSGAQTVRLLRR</sequence>
<reference evidence="1 2" key="1">
    <citation type="submission" date="2018-12" db="EMBL/GenBank/DDBJ databases">
        <authorList>
            <person name="Feng G."/>
            <person name="Zhu H."/>
        </authorList>
    </citation>
    <scope>NUCLEOTIDE SEQUENCE [LARGE SCALE GENOMIC DNA]</scope>
    <source>
        <strain evidence="1 2">LMG 26000</strain>
    </source>
</reference>
<gene>
    <name evidence="1" type="ORF">EI293_13730</name>
</gene>
<keyword evidence="2" id="KW-1185">Reference proteome</keyword>
<name>A0A3R9UYH9_9BACT</name>
<dbReference type="Proteomes" id="UP000270291">
    <property type="component" value="Unassembled WGS sequence"/>
</dbReference>
<dbReference type="RefSeq" id="WP_125438780.1">
    <property type="nucleotide sequence ID" value="NZ_RWIU01000004.1"/>
</dbReference>
<accession>A0A3R9UYH9</accession>
<dbReference type="EMBL" id="RWIU01000004">
    <property type="protein sequence ID" value="RSK42854.1"/>
    <property type="molecule type" value="Genomic_DNA"/>
</dbReference>